<dbReference type="EnsemblPlants" id="Ma10_t26580.1">
    <property type="protein sequence ID" value="Ma10_p26580.1"/>
    <property type="gene ID" value="Ma10_g26580"/>
</dbReference>
<protein>
    <submittedName>
        <fullName evidence="10">(wild Malaysian banana) hypothetical protein</fullName>
    </submittedName>
</protein>
<evidence type="ECO:0000256" key="6">
    <source>
        <dbReference type="ARBA" id="ARBA00023136"/>
    </source>
</evidence>
<evidence type="ECO:0000313" key="11">
    <source>
        <dbReference type="EnsemblPlants" id="Ma10_p26580.1"/>
    </source>
</evidence>
<dbReference type="Pfam" id="PF23270">
    <property type="entry name" value="HAD_RAM2_N"/>
    <property type="match status" value="1"/>
</dbReference>
<evidence type="ECO:0000313" key="12">
    <source>
        <dbReference type="Proteomes" id="UP000012960"/>
    </source>
</evidence>
<keyword evidence="12" id="KW-1185">Reference proteome</keyword>
<feature type="domain" description="Glycerol-3-phosphate acyltransferase RAM2/GPAT1-8 HAD-like" evidence="9">
    <location>
        <begin position="9"/>
        <end position="85"/>
    </location>
</feature>
<evidence type="ECO:0000256" key="4">
    <source>
        <dbReference type="ARBA" id="ARBA00022692"/>
    </source>
</evidence>
<dbReference type="GO" id="GO:0010143">
    <property type="term" value="P:cutin biosynthetic process"/>
    <property type="evidence" value="ECO:0000318"/>
    <property type="project" value="GO_Central"/>
</dbReference>
<keyword evidence="4 7" id="KW-0812">Transmembrane</keyword>
<comment type="subcellular location">
    <subcellularLocation>
        <location evidence="1">Membrane</location>
    </subcellularLocation>
</comment>
<evidence type="ECO:0000259" key="9">
    <source>
        <dbReference type="Pfam" id="PF23270"/>
    </source>
</evidence>
<dbReference type="GO" id="GO:0016020">
    <property type="term" value="C:membrane"/>
    <property type="evidence" value="ECO:0000318"/>
    <property type="project" value="GO_Central"/>
</dbReference>
<keyword evidence="8" id="KW-0732">Signal</keyword>
<reference evidence="10" key="1">
    <citation type="submission" date="2021-03" db="EMBL/GenBank/DDBJ databases">
        <authorList>
            <consortium name="Genoscope - CEA"/>
            <person name="William W."/>
        </authorList>
    </citation>
    <scope>NUCLEOTIDE SEQUENCE</scope>
    <source>
        <strain evidence="10">Doubled-haploid Pahang</strain>
    </source>
</reference>
<proteinExistence type="inferred from homology"/>
<keyword evidence="6 7" id="KW-0472">Membrane</keyword>
<keyword evidence="5 7" id="KW-1133">Transmembrane helix</keyword>
<comment type="similarity">
    <text evidence="2">Belongs to the GPAT/DAPAT family.</text>
</comment>
<feature type="transmembrane region" description="Helical" evidence="7">
    <location>
        <begin position="12"/>
        <end position="31"/>
    </location>
</feature>
<dbReference type="EMBL" id="HG996476">
    <property type="protein sequence ID" value="CAG1854676.1"/>
    <property type="molecule type" value="Genomic_DNA"/>
</dbReference>
<feature type="chain" id="PRO_5036407946" evidence="8">
    <location>
        <begin position="20"/>
        <end position="323"/>
    </location>
</feature>
<name>A0A804L0N4_MUSAM</name>
<accession>A0A804L0N4</accession>
<dbReference type="Gramene" id="Ma10_t26580.1">
    <property type="protein sequence ID" value="Ma10_p26580.1"/>
    <property type="gene ID" value="Ma10_g26580"/>
</dbReference>
<dbReference type="InParanoid" id="A0A804L0N4"/>
<organism evidence="11 12">
    <name type="scientific">Musa acuminata subsp. malaccensis</name>
    <name type="common">Wild banana</name>
    <name type="synonym">Musa malaccensis</name>
    <dbReference type="NCBI Taxonomy" id="214687"/>
    <lineage>
        <taxon>Eukaryota</taxon>
        <taxon>Viridiplantae</taxon>
        <taxon>Streptophyta</taxon>
        <taxon>Embryophyta</taxon>
        <taxon>Tracheophyta</taxon>
        <taxon>Spermatophyta</taxon>
        <taxon>Magnoliopsida</taxon>
        <taxon>Liliopsida</taxon>
        <taxon>Zingiberales</taxon>
        <taxon>Musaceae</taxon>
        <taxon>Musa</taxon>
    </lineage>
</organism>
<dbReference type="GO" id="GO:0016791">
    <property type="term" value="F:phosphatase activity"/>
    <property type="evidence" value="ECO:0000318"/>
    <property type="project" value="GO_Central"/>
</dbReference>
<sequence>MLVFETSGLLLWPVLRLLGLRLTVFVAVAGVRDSEVEAVARAVLPKSYMDDVGVAAWNVFGSSVERRVVVTRWARMVVERVAMDHPATALHCMPFSIDATQSREASRPTPVIFHDGRLVSRPTTFTALLIILWIPLGVVIAFIRIAVGLLVLIWVIPFIARSPCEVPAVTYSISRLSEILSLIRTVRLRRDRQADAEGIRAELANGDLVLTDRIVPVAMNYRVGLLHATDPIFFFMNPRPIYEVTFLNQLPLEATSTAGKSPHDVANYVQRILAASVGFECTKFTRKDKYRKLAGKDGTVNFKLATSPMERVKEVLGFLRCTT</sequence>
<evidence type="ECO:0000256" key="8">
    <source>
        <dbReference type="SAM" id="SignalP"/>
    </source>
</evidence>
<gene>
    <name evidence="10" type="ORF">GSMUA_329020.1</name>
</gene>
<evidence type="ECO:0000313" key="10">
    <source>
        <dbReference type="EMBL" id="CAG1854676.1"/>
    </source>
</evidence>
<evidence type="ECO:0000256" key="5">
    <source>
        <dbReference type="ARBA" id="ARBA00022989"/>
    </source>
</evidence>
<evidence type="ECO:0000256" key="1">
    <source>
        <dbReference type="ARBA" id="ARBA00004370"/>
    </source>
</evidence>
<evidence type="ECO:0000256" key="3">
    <source>
        <dbReference type="ARBA" id="ARBA00022679"/>
    </source>
</evidence>
<dbReference type="PANTHER" id="PTHR15486:SF54">
    <property type="entry name" value="GLYCEROL-3-PHOSPHATE ACYLTRANSFERASE 7"/>
    <property type="match status" value="1"/>
</dbReference>
<evidence type="ECO:0000256" key="7">
    <source>
        <dbReference type="SAM" id="Phobius"/>
    </source>
</evidence>
<dbReference type="GO" id="GO:0090447">
    <property type="term" value="F:glycerol-3-phosphate 2-O-acyltransferase activity"/>
    <property type="evidence" value="ECO:0000318"/>
    <property type="project" value="GO_Central"/>
</dbReference>
<feature type="transmembrane region" description="Helical" evidence="7">
    <location>
        <begin position="127"/>
        <end position="156"/>
    </location>
</feature>
<dbReference type="PANTHER" id="PTHR15486">
    <property type="entry name" value="ANCIENT UBIQUITOUS PROTEIN"/>
    <property type="match status" value="1"/>
</dbReference>
<dbReference type="InterPro" id="IPR056462">
    <property type="entry name" value="HAD_RAM2/GPAT1-8"/>
</dbReference>
<feature type="signal peptide" evidence="8">
    <location>
        <begin position="1"/>
        <end position="19"/>
    </location>
</feature>
<keyword evidence="3" id="KW-0808">Transferase</keyword>
<evidence type="ECO:0000256" key="2">
    <source>
        <dbReference type="ARBA" id="ARBA00007937"/>
    </source>
</evidence>
<reference evidence="11" key="2">
    <citation type="submission" date="2021-05" db="UniProtKB">
        <authorList>
            <consortium name="EnsemblPlants"/>
        </authorList>
    </citation>
    <scope>IDENTIFICATION</scope>
    <source>
        <strain evidence="11">subsp. malaccensis</strain>
    </source>
</reference>
<dbReference type="Proteomes" id="UP000012960">
    <property type="component" value="Unplaced"/>
</dbReference>
<dbReference type="AlphaFoldDB" id="A0A804L0N4"/>